<dbReference type="EMBL" id="BJVJ01000111">
    <property type="protein sequence ID" value="GEL26786.1"/>
    <property type="molecule type" value="Genomic_DNA"/>
</dbReference>
<evidence type="ECO:0000256" key="1">
    <source>
        <dbReference type="SAM" id="Phobius"/>
    </source>
</evidence>
<reference evidence="2 3" key="1">
    <citation type="submission" date="2019-07" db="EMBL/GenBank/DDBJ databases">
        <title>Whole genome shotgun sequence of Pseudonocardia sulfidoxydans NBRC 16205.</title>
        <authorList>
            <person name="Hosoyama A."/>
            <person name="Uohara A."/>
            <person name="Ohji S."/>
            <person name="Ichikawa N."/>
        </authorList>
    </citation>
    <scope>NUCLEOTIDE SEQUENCE [LARGE SCALE GENOMIC DNA]</scope>
    <source>
        <strain evidence="2 3">NBRC 16205</strain>
    </source>
</reference>
<evidence type="ECO:0000313" key="3">
    <source>
        <dbReference type="Proteomes" id="UP000321685"/>
    </source>
</evidence>
<accession>A0A511DPP1</accession>
<dbReference type="AlphaFoldDB" id="A0A511DPP1"/>
<keyword evidence="1" id="KW-1133">Transmembrane helix</keyword>
<sequence>MFRSHTAASLGARVNPAIYAQQTSDAGLAKQLALLVAGLVALVVGAVLTSVLTIVVGVLLCLTGLARSILADRTAQRS</sequence>
<name>A0A511DPP1_9PSEU</name>
<keyword evidence="3" id="KW-1185">Reference proteome</keyword>
<dbReference type="Proteomes" id="UP000321685">
    <property type="component" value="Unassembled WGS sequence"/>
</dbReference>
<proteinExistence type="predicted"/>
<gene>
    <name evidence="2" type="ORF">PSU4_57400</name>
</gene>
<protein>
    <submittedName>
        <fullName evidence="2">Uncharacterized protein</fullName>
    </submittedName>
</protein>
<keyword evidence="1" id="KW-0812">Transmembrane</keyword>
<keyword evidence="1" id="KW-0472">Membrane</keyword>
<feature type="transmembrane region" description="Helical" evidence="1">
    <location>
        <begin position="32"/>
        <end position="65"/>
    </location>
</feature>
<comment type="caution">
    <text evidence="2">The sequence shown here is derived from an EMBL/GenBank/DDBJ whole genome shotgun (WGS) entry which is preliminary data.</text>
</comment>
<organism evidence="2 3">
    <name type="scientific">Pseudonocardia sulfidoxydans NBRC 16205</name>
    <dbReference type="NCBI Taxonomy" id="1223511"/>
    <lineage>
        <taxon>Bacteria</taxon>
        <taxon>Bacillati</taxon>
        <taxon>Actinomycetota</taxon>
        <taxon>Actinomycetes</taxon>
        <taxon>Pseudonocardiales</taxon>
        <taxon>Pseudonocardiaceae</taxon>
        <taxon>Pseudonocardia</taxon>
    </lineage>
</organism>
<evidence type="ECO:0000313" key="2">
    <source>
        <dbReference type="EMBL" id="GEL26786.1"/>
    </source>
</evidence>